<reference evidence="6 7" key="1">
    <citation type="journal article" date="2019" name="Int. J. Syst. Evol. Microbiol.">
        <title>The Global Catalogue of Microorganisms (GCM) 10K type strain sequencing project: providing services to taxonomists for standard genome sequencing and annotation.</title>
        <authorList>
            <consortium name="The Broad Institute Genomics Platform"/>
            <consortium name="The Broad Institute Genome Sequencing Center for Infectious Disease"/>
            <person name="Wu L."/>
            <person name="Ma J."/>
        </authorList>
    </citation>
    <scope>NUCLEOTIDE SEQUENCE [LARGE SCALE GENOMIC DNA]</scope>
    <source>
        <strain evidence="6 7">JCM 15921</strain>
    </source>
</reference>
<feature type="domain" description="FAD/NAD(P)-binding" evidence="5">
    <location>
        <begin position="36"/>
        <end position="273"/>
    </location>
</feature>
<evidence type="ECO:0000256" key="2">
    <source>
        <dbReference type="ARBA" id="ARBA00022630"/>
    </source>
</evidence>
<evidence type="ECO:0000313" key="7">
    <source>
        <dbReference type="Proteomes" id="UP001500102"/>
    </source>
</evidence>
<keyword evidence="7" id="KW-1185">Reference proteome</keyword>
<name>A0ABN2YVS9_9MICC</name>
<organism evidence="6 7">
    <name type="scientific">Arthrobacter humicola</name>
    <dbReference type="NCBI Taxonomy" id="409291"/>
    <lineage>
        <taxon>Bacteria</taxon>
        <taxon>Bacillati</taxon>
        <taxon>Actinomycetota</taxon>
        <taxon>Actinomycetes</taxon>
        <taxon>Micrococcales</taxon>
        <taxon>Micrococcaceae</taxon>
        <taxon>Arthrobacter</taxon>
    </lineage>
</organism>
<dbReference type="PANTHER" id="PTHR43429:SF3">
    <property type="entry name" value="NITRITE REDUCTASE [NAD(P)H]"/>
    <property type="match status" value="1"/>
</dbReference>
<dbReference type="Pfam" id="PF07992">
    <property type="entry name" value="Pyr_redox_2"/>
    <property type="match status" value="1"/>
</dbReference>
<comment type="cofactor">
    <cofactor evidence="1">
        <name>FAD</name>
        <dbReference type="ChEBI" id="CHEBI:57692"/>
    </cofactor>
</comment>
<dbReference type="InterPro" id="IPR050260">
    <property type="entry name" value="FAD-bd_OxRdtase"/>
</dbReference>
<evidence type="ECO:0000256" key="1">
    <source>
        <dbReference type="ARBA" id="ARBA00001974"/>
    </source>
</evidence>
<keyword evidence="2" id="KW-0285">Flavoprotein</keyword>
<evidence type="ECO:0000256" key="3">
    <source>
        <dbReference type="ARBA" id="ARBA00022827"/>
    </source>
</evidence>
<dbReference type="EMBL" id="BAAAQB010000025">
    <property type="protein sequence ID" value="GAA2133095.1"/>
    <property type="molecule type" value="Genomic_DNA"/>
</dbReference>
<proteinExistence type="predicted"/>
<sequence length="306" mass="30605">MSAPALSPTSGTSSSKAAAASTADSPTTATTAARPRIVIAGAGPAALALVRQLTRTPFAGAITVLSNRDDAPEELLELAVLPQVSVRFGQPASYIDAGNRLVTTADGMEFSYDELVIATGSAPAEAPVEGAARCLSYSTIDDAARLGDAVKDVTRVLGRRPLGILVGTGSAAGQAEAVLRSRGVRPVRTTVRPAAVVPTLAGSVLPASGIVFEDGSSMNGDLVILAEERIARDELAATAGLTTAPGGGIVIGQDFRTSVPGIWAIGDAAAYDGVRLGLLVASGSAASVCASQLLQATMGSPLAEAA</sequence>
<dbReference type="Proteomes" id="UP001500102">
    <property type="component" value="Unassembled WGS sequence"/>
</dbReference>
<dbReference type="PRINTS" id="PR00368">
    <property type="entry name" value="FADPNR"/>
</dbReference>
<dbReference type="InterPro" id="IPR023753">
    <property type="entry name" value="FAD/NAD-binding_dom"/>
</dbReference>
<evidence type="ECO:0000313" key="6">
    <source>
        <dbReference type="EMBL" id="GAA2133095.1"/>
    </source>
</evidence>
<keyword evidence="3" id="KW-0274">FAD</keyword>
<comment type="caution">
    <text evidence="6">The sequence shown here is derived from an EMBL/GenBank/DDBJ whole genome shotgun (WGS) entry which is preliminary data.</text>
</comment>
<dbReference type="RefSeq" id="WP_344364067.1">
    <property type="nucleotide sequence ID" value="NZ_BAAAQB010000025.1"/>
</dbReference>
<evidence type="ECO:0000259" key="5">
    <source>
        <dbReference type="Pfam" id="PF07992"/>
    </source>
</evidence>
<dbReference type="SUPFAM" id="SSF51905">
    <property type="entry name" value="FAD/NAD(P)-binding domain"/>
    <property type="match status" value="1"/>
</dbReference>
<dbReference type="PANTHER" id="PTHR43429">
    <property type="entry name" value="PYRIDINE NUCLEOTIDE-DISULFIDE OXIDOREDUCTASE DOMAIN-CONTAINING"/>
    <property type="match status" value="1"/>
</dbReference>
<protein>
    <recommendedName>
        <fullName evidence="5">FAD/NAD(P)-binding domain-containing protein</fullName>
    </recommendedName>
</protein>
<dbReference type="InterPro" id="IPR036188">
    <property type="entry name" value="FAD/NAD-bd_sf"/>
</dbReference>
<accession>A0ABN2YVS9</accession>
<evidence type="ECO:0000256" key="4">
    <source>
        <dbReference type="SAM" id="MobiDB-lite"/>
    </source>
</evidence>
<gene>
    <name evidence="6" type="ORF">GCM10009825_15790</name>
</gene>
<feature type="region of interest" description="Disordered" evidence="4">
    <location>
        <begin position="1"/>
        <end position="30"/>
    </location>
</feature>
<dbReference type="Gene3D" id="3.50.50.60">
    <property type="entry name" value="FAD/NAD(P)-binding domain"/>
    <property type="match status" value="2"/>
</dbReference>